<proteinExistence type="predicted"/>
<gene>
    <name evidence="3" type="ORF">DKX38_019482</name>
</gene>
<evidence type="ECO:0000256" key="2">
    <source>
        <dbReference type="SAM" id="MobiDB-lite"/>
    </source>
</evidence>
<feature type="region of interest" description="Disordered" evidence="2">
    <location>
        <begin position="114"/>
        <end position="157"/>
    </location>
</feature>
<organism evidence="3 4">
    <name type="scientific">Salix brachista</name>
    <dbReference type="NCBI Taxonomy" id="2182728"/>
    <lineage>
        <taxon>Eukaryota</taxon>
        <taxon>Viridiplantae</taxon>
        <taxon>Streptophyta</taxon>
        <taxon>Embryophyta</taxon>
        <taxon>Tracheophyta</taxon>
        <taxon>Spermatophyta</taxon>
        <taxon>Magnoliopsida</taxon>
        <taxon>eudicotyledons</taxon>
        <taxon>Gunneridae</taxon>
        <taxon>Pentapetalae</taxon>
        <taxon>rosids</taxon>
        <taxon>fabids</taxon>
        <taxon>Malpighiales</taxon>
        <taxon>Salicaceae</taxon>
        <taxon>Saliceae</taxon>
        <taxon>Salix</taxon>
    </lineage>
</organism>
<sequence>MFPRGNRHSSLCHLCVEAIMKGLADPGNTDFDKHMAEHQATLDKLNKQYSDLLKELDAEKQRGKELEELEKTRGKSLLDAPIDDVNLHELEIMRKSLEELKVNILKQMEKISVDNKNPSTSSSSNIAGFINPSASNTAKGSSSANINDDDDGHRPPSTQLTVAMITQIGNREVNLVYEMENGEHSALECIDCVNIYSIPESACILRRFSVANDSYSEYQFPR</sequence>
<keyword evidence="4" id="KW-1185">Reference proteome</keyword>
<evidence type="ECO:0000313" key="3">
    <source>
        <dbReference type="EMBL" id="KAB5529401.1"/>
    </source>
</evidence>
<evidence type="ECO:0000313" key="4">
    <source>
        <dbReference type="Proteomes" id="UP000326939"/>
    </source>
</evidence>
<comment type="caution">
    <text evidence="3">The sequence shown here is derived from an EMBL/GenBank/DDBJ whole genome shotgun (WGS) entry which is preliminary data.</text>
</comment>
<reference evidence="4" key="1">
    <citation type="journal article" date="2019" name="Gigascience">
        <title>De novo genome assembly of the endangered Acer yangbiense, a plant species with extremely small populations endemic to Yunnan Province, China.</title>
        <authorList>
            <person name="Yang J."/>
            <person name="Wariss H.M."/>
            <person name="Tao L."/>
            <person name="Zhang R."/>
            <person name="Yun Q."/>
            <person name="Hollingsworth P."/>
            <person name="Dao Z."/>
            <person name="Luo G."/>
            <person name="Guo H."/>
            <person name="Ma Y."/>
            <person name="Sun W."/>
        </authorList>
    </citation>
    <scope>NUCLEOTIDE SEQUENCE [LARGE SCALE GENOMIC DNA]</scope>
    <source>
        <strain evidence="4">cv. br00</strain>
    </source>
</reference>
<protein>
    <recommendedName>
        <fullName evidence="5">MADS-box domain-containing protein</fullName>
    </recommendedName>
</protein>
<feature type="compositionally biased region" description="Polar residues" evidence="2">
    <location>
        <begin position="114"/>
        <end position="146"/>
    </location>
</feature>
<evidence type="ECO:0000256" key="1">
    <source>
        <dbReference type="SAM" id="Coils"/>
    </source>
</evidence>
<dbReference type="AlphaFoldDB" id="A0A5N5KGC1"/>
<evidence type="ECO:0008006" key="5">
    <source>
        <dbReference type="Google" id="ProtNLM"/>
    </source>
</evidence>
<dbReference type="Proteomes" id="UP000326939">
    <property type="component" value="Chromosome 13"/>
</dbReference>
<feature type="coiled-coil region" evidence="1">
    <location>
        <begin position="35"/>
        <end position="110"/>
    </location>
</feature>
<accession>A0A5N5KGC1</accession>
<dbReference type="EMBL" id="VDCV01000013">
    <property type="protein sequence ID" value="KAB5529401.1"/>
    <property type="molecule type" value="Genomic_DNA"/>
</dbReference>
<name>A0A5N5KGC1_9ROSI</name>
<keyword evidence="1" id="KW-0175">Coiled coil</keyword>